<dbReference type="KEGG" id="aten:116306516"/>
<reference evidence="10" key="1">
    <citation type="submission" date="2025-08" db="UniProtKB">
        <authorList>
            <consortium name="RefSeq"/>
        </authorList>
    </citation>
    <scope>IDENTIFICATION</scope>
    <source>
        <tissue evidence="10">Tentacle</tissue>
    </source>
</reference>
<comment type="similarity">
    <text evidence="5">Belongs to the G-protein coupled receptor 1 family.</text>
</comment>
<evidence type="ECO:0000313" key="9">
    <source>
        <dbReference type="Proteomes" id="UP000515163"/>
    </source>
</evidence>
<dbReference type="PROSITE" id="PS50262">
    <property type="entry name" value="G_PROTEIN_RECEP_F1_2"/>
    <property type="match status" value="1"/>
</dbReference>
<dbReference type="PANTHER" id="PTHR45698:SF1">
    <property type="entry name" value="TRACE AMINE-ASSOCIATED RECEPTOR 13C-LIKE"/>
    <property type="match status" value="1"/>
</dbReference>
<dbReference type="PANTHER" id="PTHR45698">
    <property type="entry name" value="TRACE AMINE-ASSOCIATED RECEPTOR 19N-RELATED"/>
    <property type="match status" value="1"/>
</dbReference>
<dbReference type="Pfam" id="PF00001">
    <property type="entry name" value="7tm_1"/>
    <property type="match status" value="1"/>
</dbReference>
<keyword evidence="5" id="KW-0807">Transducer</keyword>
<dbReference type="InterPro" id="IPR000276">
    <property type="entry name" value="GPCR_Rhodpsn"/>
</dbReference>
<name>A0A6P8J326_ACTTE</name>
<feature type="transmembrane region" description="Helical" evidence="7">
    <location>
        <begin position="172"/>
        <end position="192"/>
    </location>
</feature>
<protein>
    <submittedName>
        <fullName evidence="10">QRFP-like peptide receptor isoform X1</fullName>
    </submittedName>
</protein>
<keyword evidence="9" id="KW-1185">Reference proteome</keyword>
<feature type="transmembrane region" description="Helical" evidence="7">
    <location>
        <begin position="85"/>
        <end position="110"/>
    </location>
</feature>
<organism evidence="9 10">
    <name type="scientific">Actinia tenebrosa</name>
    <name type="common">Australian red waratah sea anemone</name>
    <dbReference type="NCBI Taxonomy" id="6105"/>
    <lineage>
        <taxon>Eukaryota</taxon>
        <taxon>Metazoa</taxon>
        <taxon>Cnidaria</taxon>
        <taxon>Anthozoa</taxon>
        <taxon>Hexacorallia</taxon>
        <taxon>Actiniaria</taxon>
        <taxon>Actiniidae</taxon>
        <taxon>Actinia</taxon>
    </lineage>
</organism>
<feature type="transmembrane region" description="Helical" evidence="7">
    <location>
        <begin position="221"/>
        <end position="245"/>
    </location>
</feature>
<dbReference type="InterPro" id="IPR017452">
    <property type="entry name" value="GPCR_Rhodpsn_7TM"/>
</dbReference>
<keyword evidence="4 7" id="KW-0472">Membrane</keyword>
<dbReference type="GO" id="GO:0016020">
    <property type="term" value="C:membrane"/>
    <property type="evidence" value="ECO:0007669"/>
    <property type="project" value="UniProtKB-SubCell"/>
</dbReference>
<dbReference type="PRINTS" id="PR00237">
    <property type="entry name" value="GPCRRHODOPSN"/>
</dbReference>
<keyword evidence="5" id="KW-0675">Receptor</keyword>
<dbReference type="PROSITE" id="PS00237">
    <property type="entry name" value="G_PROTEIN_RECEP_F1_1"/>
    <property type="match status" value="1"/>
</dbReference>
<dbReference type="InParanoid" id="A0A6P8J326"/>
<gene>
    <name evidence="10" type="primary">LOC116306516</name>
</gene>
<evidence type="ECO:0000256" key="5">
    <source>
        <dbReference type="RuleBase" id="RU000688"/>
    </source>
</evidence>
<dbReference type="Gene3D" id="1.20.1070.10">
    <property type="entry name" value="Rhodopsin 7-helix transmembrane proteins"/>
    <property type="match status" value="1"/>
</dbReference>
<feature type="region of interest" description="Disordered" evidence="6">
    <location>
        <begin position="365"/>
        <end position="387"/>
    </location>
</feature>
<feature type="compositionally biased region" description="Basic and acidic residues" evidence="6">
    <location>
        <begin position="365"/>
        <end position="378"/>
    </location>
</feature>
<evidence type="ECO:0000259" key="8">
    <source>
        <dbReference type="PROSITE" id="PS50262"/>
    </source>
</evidence>
<dbReference type="FunCoup" id="A0A6P8J326">
    <property type="interactions" value="849"/>
</dbReference>
<accession>A0A6P8J326</accession>
<dbReference type="RefSeq" id="XP_031572458.1">
    <property type="nucleotide sequence ID" value="XM_031716598.1"/>
</dbReference>
<evidence type="ECO:0000256" key="3">
    <source>
        <dbReference type="ARBA" id="ARBA00022989"/>
    </source>
</evidence>
<feature type="transmembrane region" description="Helical" evidence="7">
    <location>
        <begin position="48"/>
        <end position="73"/>
    </location>
</feature>
<dbReference type="CDD" id="cd00637">
    <property type="entry name" value="7tm_classA_rhodopsin-like"/>
    <property type="match status" value="1"/>
</dbReference>
<feature type="transmembrane region" description="Helical" evidence="7">
    <location>
        <begin position="303"/>
        <end position="322"/>
    </location>
</feature>
<feature type="transmembrane region" description="Helical" evidence="7">
    <location>
        <begin position="266"/>
        <end position="291"/>
    </location>
</feature>
<evidence type="ECO:0000256" key="2">
    <source>
        <dbReference type="ARBA" id="ARBA00022692"/>
    </source>
</evidence>
<evidence type="ECO:0000256" key="4">
    <source>
        <dbReference type="ARBA" id="ARBA00023136"/>
    </source>
</evidence>
<dbReference type="OrthoDB" id="10042731at2759"/>
<dbReference type="AlphaFoldDB" id="A0A6P8J326"/>
<comment type="subcellular location">
    <subcellularLocation>
        <location evidence="1">Membrane</location>
    </subcellularLocation>
</comment>
<feature type="domain" description="G-protein coupled receptors family 1 profile" evidence="8">
    <location>
        <begin position="64"/>
        <end position="321"/>
    </location>
</feature>
<evidence type="ECO:0000313" key="10">
    <source>
        <dbReference type="RefSeq" id="XP_031572458.1"/>
    </source>
</evidence>
<evidence type="ECO:0000256" key="1">
    <source>
        <dbReference type="ARBA" id="ARBA00004370"/>
    </source>
</evidence>
<evidence type="ECO:0000256" key="7">
    <source>
        <dbReference type="SAM" id="Phobius"/>
    </source>
</evidence>
<keyword evidence="3 7" id="KW-1133">Transmembrane helix</keyword>
<proteinExistence type="inferred from homology"/>
<dbReference type="GO" id="GO:0004930">
    <property type="term" value="F:G protein-coupled receptor activity"/>
    <property type="evidence" value="ECO:0007669"/>
    <property type="project" value="UniProtKB-KW"/>
</dbReference>
<dbReference type="Proteomes" id="UP000515163">
    <property type="component" value="Unplaced"/>
</dbReference>
<sequence length="387" mass="43096">MFFCLHFEIQDTVSAWNPNTTVQMSSNNTSTSAPPNTNRDNNTSCMAMALRVTFAIIAFLAVFGNFLVVVVLVKNRILKRHASAVVIFCLAVCDMATGIVLVFTPAFIIGDENIPVPSGLAGELYCRLVTSQYFVFTLGKISIAMIMFLAVERWYAVAKPVKYKTIFTRKRMSTYVVFICLACLILNGRALFEKVLVTNASKRMCKWVSLTSSEYFNRSYVITHSIITFYIPLVVTMAAFIHLFIIIRKQRGLTANVRQSAPVIQLLRMCFVTSLVLGLCWLPNQLVFVMIKFGVTKPDTPLHHATIVVSMLNSCANPWIYCATSRTFRRGFFGIFCGCRGNRVAIDSTEMTIAAANRLAHGDARRVGAGQDDKEEQKSTVPGLPTP</sequence>
<evidence type="ECO:0000256" key="6">
    <source>
        <dbReference type="SAM" id="MobiDB-lite"/>
    </source>
</evidence>
<keyword evidence="5" id="KW-0297">G-protein coupled receptor</keyword>
<keyword evidence="2 5" id="KW-0812">Transmembrane</keyword>
<dbReference type="GeneID" id="116306516"/>
<dbReference type="SUPFAM" id="SSF81321">
    <property type="entry name" value="Family A G protein-coupled receptor-like"/>
    <property type="match status" value="1"/>
</dbReference>
<feature type="transmembrane region" description="Helical" evidence="7">
    <location>
        <begin position="130"/>
        <end position="151"/>
    </location>
</feature>